<name>A0A0W0YLK0_9GAMM</name>
<dbReference type="EMBL" id="LNYW01000066">
    <property type="protein sequence ID" value="KTD57588.1"/>
    <property type="molecule type" value="Genomic_DNA"/>
</dbReference>
<feature type="coiled-coil region" evidence="1">
    <location>
        <begin position="206"/>
        <end position="254"/>
    </location>
</feature>
<evidence type="ECO:0000256" key="3">
    <source>
        <dbReference type="SAM" id="Phobius"/>
    </source>
</evidence>
<protein>
    <submittedName>
        <fullName evidence="5">Substrate of the Dot/Icm secretion system</fullName>
    </submittedName>
</protein>
<feature type="coiled-coil region" evidence="1">
    <location>
        <begin position="362"/>
        <end position="403"/>
    </location>
</feature>
<dbReference type="OrthoDB" id="5637094at2"/>
<dbReference type="Proteomes" id="UP000054600">
    <property type="component" value="Unassembled WGS sequence"/>
</dbReference>
<comment type="caution">
    <text evidence="5">The sequence shown here is derived from an EMBL/GenBank/DDBJ whole genome shotgun (WGS) entry which is preliminary data.</text>
</comment>
<dbReference type="RefSeq" id="WP_018578375.1">
    <property type="nucleotide sequence ID" value="NZ_KB892434.1"/>
</dbReference>
<reference evidence="5 6" key="1">
    <citation type="submission" date="2015-11" db="EMBL/GenBank/DDBJ databases">
        <title>Genomic analysis of 38 Legionella species identifies large and diverse effector repertoires.</title>
        <authorList>
            <person name="Burstein D."/>
            <person name="Amaro F."/>
            <person name="Zusman T."/>
            <person name="Lifshitz Z."/>
            <person name="Cohen O."/>
            <person name="Gilbert J.A."/>
            <person name="Pupko T."/>
            <person name="Shuman H.A."/>
            <person name="Segal G."/>
        </authorList>
    </citation>
    <scope>NUCLEOTIDE SEQUENCE [LARGE SCALE GENOMIC DNA]</scope>
    <source>
        <strain evidence="5 6">ATCC 49655</strain>
    </source>
</reference>
<keyword evidence="3" id="KW-0812">Transmembrane</keyword>
<feature type="transmembrane region" description="Helical" evidence="3">
    <location>
        <begin position="435"/>
        <end position="457"/>
    </location>
</feature>
<evidence type="ECO:0000256" key="2">
    <source>
        <dbReference type="SAM" id="MobiDB-lite"/>
    </source>
</evidence>
<keyword evidence="6" id="KW-1185">Reference proteome</keyword>
<feature type="coiled-coil region" evidence="1">
    <location>
        <begin position="523"/>
        <end position="557"/>
    </location>
</feature>
<feature type="region of interest" description="Disordered" evidence="2">
    <location>
        <begin position="261"/>
        <end position="295"/>
    </location>
</feature>
<dbReference type="AlphaFoldDB" id="A0A0W0YLK0"/>
<evidence type="ECO:0000256" key="1">
    <source>
        <dbReference type="SAM" id="Coils"/>
    </source>
</evidence>
<sequence>MALSEIIINDAVQYQTDATISEANYQALRQYLLERKPLSPVTTAIYSLVSSHCASDKQEFMHHSTLQACEAQKSSDEHEEQNDQWEQKKDTTLHSQYTAELQELQSTLSQLEIRRAPQQRIAKQSRSQVEELRNSLRSLDASIDRIQSERLLLNYQSIPSYPVNNVHVHGHYSTTIGYPNAYTTPYYDYGYSLQTELRWSSLFQEENRLKDERRRLNLLINTKERECSVEEKSLDNIILDQSQAERRYKELKQQLHTVLPNREEQRQIRSQGRMDREQARNAADPDLRQLSSSNKEQLRYRITRKNSELDDTQNKLMRTATELSYTLYLSQLEQALERTDGLKITFTERQALKSILATMHSYNEMEGRAKTTQKALNDAKAELQRLQSNLLEKQQQVQHYAASRPQLVSVNQDLEKVNNQHFIERDSAESARTTALFFSLFGVSACSVSAGLVSSLMVSPLFFIIPGVFALGTLISLTVAVIYHFQKSGYEGQIDENKQTILNNQATLEEQGKKAENINTSAIPALQTQIKAAEQNCAQIEKDLKEQQRSMSQLLGRAQNITSTYGGSGAFFNSSANASLYPVLEQPSAPEYDVDLLLNYGGQQRA</sequence>
<dbReference type="PATRIC" id="fig|1122169.6.peg.2784"/>
<feature type="compositionally biased region" description="Basic and acidic residues" evidence="2">
    <location>
        <begin position="261"/>
        <end position="287"/>
    </location>
</feature>
<feature type="transmembrane region" description="Helical" evidence="3">
    <location>
        <begin position="463"/>
        <end position="485"/>
    </location>
</feature>
<keyword evidence="3" id="KW-0472">Membrane</keyword>
<feature type="coiled-coil region" evidence="1">
    <location>
        <begin position="94"/>
        <end position="149"/>
    </location>
</feature>
<feature type="domain" description="LegC3 N-terminal Legionellaceae" evidence="4">
    <location>
        <begin position="1"/>
        <end position="135"/>
    </location>
</feature>
<evidence type="ECO:0000313" key="5">
    <source>
        <dbReference type="EMBL" id="KTD57588.1"/>
    </source>
</evidence>
<feature type="region of interest" description="Disordered" evidence="2">
    <location>
        <begin position="68"/>
        <end position="88"/>
    </location>
</feature>
<keyword evidence="1" id="KW-0175">Coiled coil</keyword>
<feature type="domain" description="LegC3 N-terminal Legionellaceae" evidence="4">
    <location>
        <begin position="245"/>
        <end position="360"/>
    </location>
</feature>
<evidence type="ECO:0000313" key="6">
    <source>
        <dbReference type="Proteomes" id="UP000054600"/>
    </source>
</evidence>
<proteinExistence type="predicted"/>
<dbReference type="STRING" id="1122169.Lsha_2429"/>
<keyword evidence="3" id="KW-1133">Transmembrane helix</keyword>
<gene>
    <name evidence="5" type="primary">pieE_2</name>
    <name evidence="5" type="ORF">Lsha_2429</name>
</gene>
<dbReference type="InterPro" id="IPR041357">
    <property type="entry name" value="LegC3_N_Legionellaceae"/>
</dbReference>
<organism evidence="5 6">
    <name type="scientific">Legionella shakespearei DSM 23087</name>
    <dbReference type="NCBI Taxonomy" id="1122169"/>
    <lineage>
        <taxon>Bacteria</taxon>
        <taxon>Pseudomonadati</taxon>
        <taxon>Pseudomonadota</taxon>
        <taxon>Gammaproteobacteria</taxon>
        <taxon>Legionellales</taxon>
        <taxon>Legionellaceae</taxon>
        <taxon>Legionella</taxon>
    </lineage>
</organism>
<dbReference type="Pfam" id="PF18654">
    <property type="entry name" value="LegC3_N"/>
    <property type="match status" value="2"/>
</dbReference>
<dbReference type="eggNOG" id="COG4942">
    <property type="taxonomic scope" value="Bacteria"/>
</dbReference>
<evidence type="ECO:0000259" key="4">
    <source>
        <dbReference type="Pfam" id="PF18654"/>
    </source>
</evidence>
<accession>A0A0W0YLK0</accession>